<proteinExistence type="predicted"/>
<gene>
    <name evidence="2" type="ORF">BDD41_0867</name>
</gene>
<dbReference type="Proteomes" id="UP000256941">
    <property type="component" value="Unassembled WGS sequence"/>
</dbReference>
<name>A0A3D9XPM7_PARVE</name>
<reference evidence="2 3" key="1">
    <citation type="submission" date="2018-08" db="EMBL/GenBank/DDBJ databases">
        <title>Genomic Encyclopedia of Archaeal and Bacterial Type Strains, Phase II (KMG-II): from individual species to whole genera.</title>
        <authorList>
            <person name="Goeker M."/>
        </authorList>
    </citation>
    <scope>NUCLEOTIDE SEQUENCE [LARGE SCALE GENOMIC DNA]</scope>
    <source>
        <strain evidence="2 3">DSM 17099</strain>
    </source>
</reference>
<keyword evidence="1" id="KW-1133">Transmembrane helix</keyword>
<dbReference type="RefSeq" id="WP_116220880.1">
    <property type="nucleotide sequence ID" value="NZ_CP038196.1"/>
</dbReference>
<protein>
    <submittedName>
        <fullName evidence="2">Uncharacterized protein</fullName>
    </submittedName>
</protein>
<feature type="transmembrane region" description="Helical" evidence="1">
    <location>
        <begin position="12"/>
        <end position="34"/>
    </location>
</feature>
<comment type="caution">
    <text evidence="2">The sequence shown here is derived from an EMBL/GenBank/DDBJ whole genome shotgun (WGS) entry which is preliminary data.</text>
</comment>
<organism evidence="2 3">
    <name type="scientific">Paracoccus versutus</name>
    <name type="common">Thiobacillus versutus</name>
    <dbReference type="NCBI Taxonomy" id="34007"/>
    <lineage>
        <taxon>Bacteria</taxon>
        <taxon>Pseudomonadati</taxon>
        <taxon>Pseudomonadota</taxon>
        <taxon>Alphaproteobacteria</taxon>
        <taxon>Rhodobacterales</taxon>
        <taxon>Paracoccaceae</taxon>
        <taxon>Paracoccus</taxon>
    </lineage>
</organism>
<sequence length="95" mass="10420">MAQFDNRITKGSMIAAALAFVSPMVTFGGAAFWFGGQDQKIATHETRISENSANIAQISERVRTLEINAGRADERLLLILDSVRKIEAKLERSAP</sequence>
<dbReference type="AlphaFoldDB" id="A0A3D9XPM7"/>
<evidence type="ECO:0000313" key="2">
    <source>
        <dbReference type="EMBL" id="REF72397.1"/>
    </source>
</evidence>
<accession>A0A3D9XPM7</accession>
<evidence type="ECO:0000256" key="1">
    <source>
        <dbReference type="SAM" id="Phobius"/>
    </source>
</evidence>
<evidence type="ECO:0000313" key="3">
    <source>
        <dbReference type="Proteomes" id="UP000256941"/>
    </source>
</evidence>
<keyword evidence="1" id="KW-0812">Transmembrane</keyword>
<keyword evidence="1" id="KW-0472">Membrane</keyword>
<dbReference type="EMBL" id="QTUJ01000001">
    <property type="protein sequence ID" value="REF72397.1"/>
    <property type="molecule type" value="Genomic_DNA"/>
</dbReference>